<organism evidence="3 4">
    <name type="scientific">Parafrankia soli</name>
    <dbReference type="NCBI Taxonomy" id="2599596"/>
    <lineage>
        <taxon>Bacteria</taxon>
        <taxon>Bacillati</taxon>
        <taxon>Actinomycetota</taxon>
        <taxon>Actinomycetes</taxon>
        <taxon>Frankiales</taxon>
        <taxon>Frankiaceae</taxon>
        <taxon>Parafrankia</taxon>
    </lineage>
</organism>
<dbReference type="PANTHER" id="PTHR21240">
    <property type="entry name" value="2-AMINO-3-CARBOXYLMUCONATE-6-SEMIALDEHYDE DECARBOXYLASE"/>
    <property type="match status" value="1"/>
</dbReference>
<keyword evidence="3" id="KW-0378">Hydrolase</keyword>
<evidence type="ECO:0000313" key="3">
    <source>
        <dbReference type="EMBL" id="OHV22653.1"/>
    </source>
</evidence>
<comment type="caution">
    <text evidence="3">The sequence shown here is derived from an EMBL/GenBank/DDBJ whole genome shotgun (WGS) entry which is preliminary data.</text>
</comment>
<dbReference type="Pfam" id="PF04909">
    <property type="entry name" value="Amidohydro_2"/>
    <property type="match status" value="1"/>
</dbReference>
<reference evidence="4" key="1">
    <citation type="submission" date="2016-07" db="EMBL/GenBank/DDBJ databases">
        <title>Frankia sp. NRRL B-16219 Genome sequencing.</title>
        <authorList>
            <person name="Ghodhbane-Gtari F."/>
            <person name="Swanson E."/>
            <person name="Gueddou A."/>
            <person name="Louati M."/>
            <person name="Nouioui I."/>
            <person name="Hezbri K."/>
            <person name="Abebe-Akele F."/>
            <person name="Simpson S."/>
            <person name="Morris K."/>
            <person name="Thomas K."/>
            <person name="Gtari M."/>
            <person name="Tisa L.S."/>
        </authorList>
    </citation>
    <scope>NUCLEOTIDE SEQUENCE [LARGE SCALE GENOMIC DNA]</scope>
    <source>
        <strain evidence="4">NRRL B-16219</strain>
    </source>
</reference>
<dbReference type="RefSeq" id="WP_071066040.1">
    <property type="nucleotide sequence ID" value="NZ_MAXA01000245.1"/>
</dbReference>
<sequence length="433" mass="48822">MQQSDMILISIDDHSIEPPDMYKRHVPAKWLDQAPKVVRGSEGADLWVFQGQATATPFGMAATVGWPREEWGFHPGSMSEMRPGCFDVHERVRDMNVNGVLASMCFPTMAGFNARTFSEAADKQISYIMLQAYNDWHIDEWCATYPGRFIPLGIVPMWDVDLAVAEVRRIARKGCRAISFLEAPHGQGWPSFLSGYWDPMLKAIVDEDMVLCLHIGGAWDIVQLAPEAPVDHSIVIPSQLTMLTAQDLLFGPTLRRFPKLRVALSEGGIGWIPFYLDRIDRHFQNQTWIDGDFGGKLPSEVFREHFLACFITDPAGLKMRHDIGVDVIAWECDYPHTDTTWPESPEFVWNELQNAGVPDAEIHQITWENSARFFNWDPFSHVPKEQATVGALRAQAADVDVTRMSRAEWRRRNEAAGVGRVEADGLQDVGGAR</sequence>
<evidence type="ECO:0000256" key="1">
    <source>
        <dbReference type="ARBA" id="ARBA00023239"/>
    </source>
</evidence>
<feature type="domain" description="Amidohydrolase-related" evidence="2">
    <location>
        <begin position="75"/>
        <end position="375"/>
    </location>
</feature>
<dbReference type="GO" id="GO:0016831">
    <property type="term" value="F:carboxy-lyase activity"/>
    <property type="evidence" value="ECO:0007669"/>
    <property type="project" value="InterPro"/>
</dbReference>
<dbReference type="OrthoDB" id="8673349at2"/>
<dbReference type="Gene3D" id="3.20.20.140">
    <property type="entry name" value="Metal-dependent hydrolases"/>
    <property type="match status" value="1"/>
</dbReference>
<dbReference type="EMBL" id="MAXA01000245">
    <property type="protein sequence ID" value="OHV22653.1"/>
    <property type="molecule type" value="Genomic_DNA"/>
</dbReference>
<dbReference type="GO" id="GO:0019748">
    <property type="term" value="P:secondary metabolic process"/>
    <property type="evidence" value="ECO:0007669"/>
    <property type="project" value="TreeGrafter"/>
</dbReference>
<keyword evidence="1" id="KW-0456">Lyase</keyword>
<dbReference type="AlphaFoldDB" id="A0A1S1PIF8"/>
<dbReference type="Proteomes" id="UP000179769">
    <property type="component" value="Unassembled WGS sequence"/>
</dbReference>
<dbReference type="InterPro" id="IPR032466">
    <property type="entry name" value="Metal_Hydrolase"/>
</dbReference>
<evidence type="ECO:0000259" key="2">
    <source>
        <dbReference type="Pfam" id="PF04909"/>
    </source>
</evidence>
<proteinExistence type="predicted"/>
<evidence type="ECO:0000313" key="4">
    <source>
        <dbReference type="Proteomes" id="UP000179769"/>
    </source>
</evidence>
<dbReference type="GO" id="GO:0005737">
    <property type="term" value="C:cytoplasm"/>
    <property type="evidence" value="ECO:0007669"/>
    <property type="project" value="TreeGrafter"/>
</dbReference>
<dbReference type="InterPro" id="IPR032465">
    <property type="entry name" value="ACMSD"/>
</dbReference>
<gene>
    <name evidence="3" type="ORF">BBK14_25420</name>
</gene>
<dbReference type="PANTHER" id="PTHR21240:SF28">
    <property type="entry name" value="ISO-OROTATE DECARBOXYLASE (EUROFUNG)"/>
    <property type="match status" value="1"/>
</dbReference>
<dbReference type="InterPro" id="IPR006680">
    <property type="entry name" value="Amidohydro-rel"/>
</dbReference>
<dbReference type="GO" id="GO:0016787">
    <property type="term" value="F:hydrolase activity"/>
    <property type="evidence" value="ECO:0007669"/>
    <property type="project" value="UniProtKB-KW"/>
</dbReference>
<accession>A0A1S1PIF8</accession>
<dbReference type="SUPFAM" id="SSF51556">
    <property type="entry name" value="Metallo-dependent hydrolases"/>
    <property type="match status" value="1"/>
</dbReference>
<protein>
    <submittedName>
        <fullName evidence="3">Amidohydrolase</fullName>
    </submittedName>
</protein>
<keyword evidence="4" id="KW-1185">Reference proteome</keyword>
<name>A0A1S1PIF8_9ACTN</name>